<proteinExistence type="predicted"/>
<feature type="transmembrane region" description="Helical" evidence="1">
    <location>
        <begin position="6"/>
        <end position="24"/>
    </location>
</feature>
<feature type="transmembrane region" description="Helical" evidence="1">
    <location>
        <begin position="36"/>
        <end position="56"/>
    </location>
</feature>
<gene>
    <name evidence="2" type="ORF">B9G39_08425</name>
</gene>
<evidence type="ECO:0000256" key="1">
    <source>
        <dbReference type="SAM" id="Phobius"/>
    </source>
</evidence>
<evidence type="ECO:0000313" key="2">
    <source>
        <dbReference type="EMBL" id="RDH43460.1"/>
    </source>
</evidence>
<protein>
    <submittedName>
        <fullName evidence="2">Uncharacterized protein</fullName>
    </submittedName>
</protein>
<dbReference type="AlphaFoldDB" id="A0A4P9VMY0"/>
<keyword evidence="1" id="KW-1133">Transmembrane helix</keyword>
<reference evidence="2 3" key="1">
    <citation type="submission" date="2017-04" db="EMBL/GenBank/DDBJ databases">
        <title>Draft genome sequence of Zooshikella ganghwensis VG4 isolated from Red Sea sediments.</title>
        <authorList>
            <person name="Rehman Z."/>
            <person name="Alam I."/>
            <person name="Kamau A."/>
            <person name="Bajic V."/>
            <person name="Leiknes T."/>
        </authorList>
    </citation>
    <scope>NUCLEOTIDE SEQUENCE [LARGE SCALE GENOMIC DNA]</scope>
    <source>
        <strain evidence="2 3">VG4</strain>
    </source>
</reference>
<feature type="transmembrane region" description="Helical" evidence="1">
    <location>
        <begin position="68"/>
        <end position="93"/>
    </location>
</feature>
<dbReference type="EMBL" id="NDXW01000001">
    <property type="protein sequence ID" value="RDH43460.1"/>
    <property type="molecule type" value="Genomic_DNA"/>
</dbReference>
<comment type="caution">
    <text evidence="2">The sequence shown here is derived from an EMBL/GenBank/DDBJ whole genome shotgun (WGS) entry which is preliminary data.</text>
</comment>
<dbReference type="Proteomes" id="UP000257039">
    <property type="component" value="Unassembled WGS sequence"/>
</dbReference>
<keyword evidence="3" id="KW-1185">Reference proteome</keyword>
<evidence type="ECO:0000313" key="3">
    <source>
        <dbReference type="Proteomes" id="UP000257039"/>
    </source>
</evidence>
<accession>A0A4P9VMY0</accession>
<organism evidence="2 3">
    <name type="scientific">Zooshikella ganghwensis</name>
    <dbReference type="NCBI Taxonomy" id="202772"/>
    <lineage>
        <taxon>Bacteria</taxon>
        <taxon>Pseudomonadati</taxon>
        <taxon>Pseudomonadota</taxon>
        <taxon>Gammaproteobacteria</taxon>
        <taxon>Oceanospirillales</taxon>
        <taxon>Zooshikellaceae</taxon>
        <taxon>Zooshikella</taxon>
    </lineage>
</organism>
<keyword evidence="1" id="KW-0812">Transmembrane</keyword>
<name>A0A4P9VMY0_9GAMM</name>
<sequence>MIKVIALVMMYLLLVLCWVIPSIRKHYSIIQYRDELLFFQAGLIIFLMIASIFFVTKNWSNKRLVLCVFPLVIYSAFASVSFVIFYLAILGVIPLR</sequence>
<keyword evidence="1" id="KW-0472">Membrane</keyword>